<reference evidence="1" key="1">
    <citation type="journal article" date="2020" name="Stud. Mycol.">
        <title>101 Dothideomycetes genomes: a test case for predicting lifestyles and emergence of pathogens.</title>
        <authorList>
            <person name="Haridas S."/>
            <person name="Albert R."/>
            <person name="Binder M."/>
            <person name="Bloem J."/>
            <person name="Labutti K."/>
            <person name="Salamov A."/>
            <person name="Andreopoulos B."/>
            <person name="Baker S."/>
            <person name="Barry K."/>
            <person name="Bills G."/>
            <person name="Bluhm B."/>
            <person name="Cannon C."/>
            <person name="Castanera R."/>
            <person name="Culley D."/>
            <person name="Daum C."/>
            <person name="Ezra D."/>
            <person name="Gonzalez J."/>
            <person name="Henrissat B."/>
            <person name="Kuo A."/>
            <person name="Liang C."/>
            <person name="Lipzen A."/>
            <person name="Lutzoni F."/>
            <person name="Magnuson J."/>
            <person name="Mondo S."/>
            <person name="Nolan M."/>
            <person name="Ohm R."/>
            <person name="Pangilinan J."/>
            <person name="Park H.-J."/>
            <person name="Ramirez L."/>
            <person name="Alfaro M."/>
            <person name="Sun H."/>
            <person name="Tritt A."/>
            <person name="Yoshinaga Y."/>
            <person name="Zwiers L.-H."/>
            <person name="Turgeon B."/>
            <person name="Goodwin S."/>
            <person name="Spatafora J."/>
            <person name="Crous P."/>
            <person name="Grigoriev I."/>
        </authorList>
    </citation>
    <scope>NUCLEOTIDE SEQUENCE</scope>
    <source>
        <strain evidence="1">ATCC 200398</strain>
    </source>
</reference>
<keyword evidence="2" id="KW-1185">Reference proteome</keyword>
<accession>A0ACB6QBW7</accession>
<name>A0ACB6QBW7_9PLEO</name>
<protein>
    <submittedName>
        <fullName evidence="1">DNase I-like protein</fullName>
    </submittedName>
</protein>
<evidence type="ECO:0000313" key="1">
    <source>
        <dbReference type="EMBL" id="KAF2464355.1"/>
    </source>
</evidence>
<comment type="caution">
    <text evidence="1">The sequence shown here is derived from an EMBL/GenBank/DDBJ whole genome shotgun (WGS) entry which is preliminary data.</text>
</comment>
<dbReference type="EMBL" id="MU003538">
    <property type="protein sequence ID" value="KAF2464355.1"/>
    <property type="molecule type" value="Genomic_DNA"/>
</dbReference>
<evidence type="ECO:0000313" key="2">
    <source>
        <dbReference type="Proteomes" id="UP000799755"/>
    </source>
</evidence>
<sequence length="434" mass="48168">MFELYLITFNCARNLVDPESLAPSLFDAHLPSSASVPDVVAISLQEAAPIAYSFLGGSYLTPYFDRVSATVKLAAKLRSDGTEQLDHVATRSLGMTALMIFAKPQFTERIQWMQSAGAGVGLWNMGNKGAVAMRMGVSCASPDDVLGITFTAAHLAPMEANVEARNRDWEKIVRNMVFLNNDTSGYSSSEELPLLSSVSDPPPENTGLFAPENHLFFAGDLNYRTSDNAPGPDAHQTYPQLALSESSEDQFARLLKKDQLIREMDANRTLHGLEELPITFPPTYKYTLRKVQRLGPHKRSTSDLNQKWGWAKHRYPSWCDRILFLPPPPSAPRLDGQKYIALPVQPTSDHRPVALFMRVHDAPLKVGIQGDVGARSPFPINPNWRVRRDTARRLEIVVGIFSYLALTKKGNAIVVAVGGVAFACWWMATWLQSR</sequence>
<dbReference type="Proteomes" id="UP000799755">
    <property type="component" value="Unassembled WGS sequence"/>
</dbReference>
<organism evidence="1 2">
    <name type="scientific">Lindgomyces ingoldianus</name>
    <dbReference type="NCBI Taxonomy" id="673940"/>
    <lineage>
        <taxon>Eukaryota</taxon>
        <taxon>Fungi</taxon>
        <taxon>Dikarya</taxon>
        <taxon>Ascomycota</taxon>
        <taxon>Pezizomycotina</taxon>
        <taxon>Dothideomycetes</taxon>
        <taxon>Pleosporomycetidae</taxon>
        <taxon>Pleosporales</taxon>
        <taxon>Lindgomycetaceae</taxon>
        <taxon>Lindgomyces</taxon>
    </lineage>
</organism>
<proteinExistence type="predicted"/>
<gene>
    <name evidence="1" type="ORF">BDR25DRAFT_307328</name>
</gene>